<name>A0ABQ6ICC2_9MICO</name>
<keyword evidence="2" id="KW-0472">Membrane</keyword>
<organism evidence="3 4">
    <name type="scientific">Demequina litorisediminis</name>
    <dbReference type="NCBI Taxonomy" id="1849022"/>
    <lineage>
        <taxon>Bacteria</taxon>
        <taxon>Bacillati</taxon>
        <taxon>Actinomycetota</taxon>
        <taxon>Actinomycetes</taxon>
        <taxon>Micrococcales</taxon>
        <taxon>Demequinaceae</taxon>
        <taxon>Demequina</taxon>
    </lineage>
</organism>
<feature type="transmembrane region" description="Helical" evidence="2">
    <location>
        <begin position="198"/>
        <end position="217"/>
    </location>
</feature>
<protein>
    <recommendedName>
        <fullName evidence="5">SipW-cognate class signal peptide</fullName>
    </recommendedName>
</protein>
<comment type="caution">
    <text evidence="3">The sequence shown here is derived from an EMBL/GenBank/DDBJ whole genome shotgun (WGS) entry which is preliminary data.</text>
</comment>
<evidence type="ECO:0000256" key="2">
    <source>
        <dbReference type="SAM" id="Phobius"/>
    </source>
</evidence>
<sequence>MPLAPDFRVEFQVPSTVASPTVSVTVQPVIAVSPAVTVASAWKPPSHSWVISTSAVHVPVAAAAVGDDEGVADAEGVTDSVGGVSSSPEARASPQPAATRRPAATMAPGTSTRGRRHHGARCGAEVGGVMSVMWSSPSAHLTDAPRVPTMSFSWAYAYCGVWPRARGLAPRCRCPVKPRGKAMNEKARRRSRRDKVKLVLAGVAVAGIGAAVTTAAWTDDVWFSAEAQAAEFDLQGRVVGTNDWLDIGVDDTVEDSSDDTVIVIPDDAWLSGGVPVDLTTLVPGDTATASLEVCNAGSTDISLAAADSTLTGAMFTGADPATVTLSAYTYSGGSGPLAPAEPFDPAADCAGDTASFTATLDVPETWPSTYMGSTGDIAILVVGTAS</sequence>
<keyword evidence="2" id="KW-1133">Transmembrane helix</keyword>
<dbReference type="Proteomes" id="UP001157125">
    <property type="component" value="Unassembled WGS sequence"/>
</dbReference>
<gene>
    <name evidence="3" type="ORF">GCM10025876_05980</name>
</gene>
<keyword evidence="4" id="KW-1185">Reference proteome</keyword>
<dbReference type="EMBL" id="BSUN01000001">
    <property type="protein sequence ID" value="GMA34394.1"/>
    <property type="molecule type" value="Genomic_DNA"/>
</dbReference>
<evidence type="ECO:0000313" key="4">
    <source>
        <dbReference type="Proteomes" id="UP001157125"/>
    </source>
</evidence>
<evidence type="ECO:0008006" key="5">
    <source>
        <dbReference type="Google" id="ProtNLM"/>
    </source>
</evidence>
<evidence type="ECO:0000256" key="1">
    <source>
        <dbReference type="SAM" id="MobiDB-lite"/>
    </source>
</evidence>
<feature type="compositionally biased region" description="Low complexity" evidence="1">
    <location>
        <begin position="73"/>
        <end position="110"/>
    </location>
</feature>
<feature type="region of interest" description="Disordered" evidence="1">
    <location>
        <begin position="73"/>
        <end position="119"/>
    </location>
</feature>
<accession>A0ABQ6ICC2</accession>
<reference evidence="4" key="1">
    <citation type="journal article" date="2019" name="Int. J. Syst. Evol. Microbiol.">
        <title>The Global Catalogue of Microorganisms (GCM) 10K type strain sequencing project: providing services to taxonomists for standard genome sequencing and annotation.</title>
        <authorList>
            <consortium name="The Broad Institute Genomics Platform"/>
            <consortium name="The Broad Institute Genome Sequencing Center for Infectious Disease"/>
            <person name="Wu L."/>
            <person name="Ma J."/>
        </authorList>
    </citation>
    <scope>NUCLEOTIDE SEQUENCE [LARGE SCALE GENOMIC DNA]</scope>
    <source>
        <strain evidence="4">NBRC 112299</strain>
    </source>
</reference>
<keyword evidence="2" id="KW-0812">Transmembrane</keyword>
<proteinExistence type="predicted"/>
<evidence type="ECO:0000313" key="3">
    <source>
        <dbReference type="EMBL" id="GMA34394.1"/>
    </source>
</evidence>